<keyword evidence="3 7" id="KW-0812">Transmembrane</keyword>
<sequence>MYVLLLLPAIALIVICGGWAARRLSQPEVVIEIALCLALGMVAATLLGRDLTGSAAFEVLRFAGQLGLAMFLVGAAHHMRESFGGHSLRQVAWLSAGATLVPLAAGALFAVWVLKDGDPLLRGGAPTVALVLMLAIALTVTAVPVLAGILRDRGLQHTEDGRLALMSASGIDAVIGVLLGITIGLTQGGGGFVTIPVVLAGGAVAVLLRRLAATARVAALAERHRVVLLVLIAAAATGAALATKRLGLTEVYGAVIIGLALPGRPGAAERGPWTEAAETLGRLGRSLLPVTFVVTGTVVVAGPDRIFSWEATAIATALAIVAKLGGAYAGARAGGRSRTSSMRLATLMNTRGLTEIVVLQAGFTAGILSPAMYLALLVMALVTTGLSGPLLLVTDRYARSTGVGAGVPSSIHLAER</sequence>
<evidence type="ECO:0000313" key="9">
    <source>
        <dbReference type="EMBL" id="MFC7386583.1"/>
    </source>
</evidence>
<feature type="transmembrane region" description="Helical" evidence="7">
    <location>
        <begin position="59"/>
        <end position="79"/>
    </location>
</feature>
<evidence type="ECO:0000259" key="8">
    <source>
        <dbReference type="Pfam" id="PF00999"/>
    </source>
</evidence>
<evidence type="ECO:0000256" key="1">
    <source>
        <dbReference type="ARBA" id="ARBA00004141"/>
    </source>
</evidence>
<feature type="transmembrane region" description="Helical" evidence="7">
    <location>
        <begin position="126"/>
        <end position="151"/>
    </location>
</feature>
<evidence type="ECO:0000256" key="2">
    <source>
        <dbReference type="ARBA" id="ARBA00022448"/>
    </source>
</evidence>
<evidence type="ECO:0000256" key="4">
    <source>
        <dbReference type="ARBA" id="ARBA00022989"/>
    </source>
</evidence>
<keyword evidence="10" id="KW-1185">Reference proteome</keyword>
<dbReference type="InterPro" id="IPR050794">
    <property type="entry name" value="CPA2_transporter"/>
</dbReference>
<dbReference type="PANTHER" id="PTHR32468:SF0">
    <property type="entry name" value="K(+)_H(+) ANTIPORTER 1"/>
    <property type="match status" value="1"/>
</dbReference>
<comment type="caution">
    <text evidence="9">The sequence shown here is derived from an EMBL/GenBank/DDBJ whole genome shotgun (WGS) entry which is preliminary data.</text>
</comment>
<dbReference type="InterPro" id="IPR006153">
    <property type="entry name" value="Cation/H_exchanger_TM"/>
</dbReference>
<comment type="subcellular location">
    <subcellularLocation>
        <location evidence="1">Membrane</location>
        <topology evidence="1">Multi-pass membrane protein</topology>
    </subcellularLocation>
</comment>
<feature type="transmembrane region" description="Helical" evidence="7">
    <location>
        <begin position="224"/>
        <end position="242"/>
    </location>
</feature>
<dbReference type="Pfam" id="PF00999">
    <property type="entry name" value="Na_H_Exchanger"/>
    <property type="match status" value="1"/>
</dbReference>
<evidence type="ECO:0000313" key="10">
    <source>
        <dbReference type="Proteomes" id="UP001596496"/>
    </source>
</evidence>
<feature type="transmembrane region" description="Helical" evidence="7">
    <location>
        <begin position="91"/>
        <end position="114"/>
    </location>
</feature>
<keyword evidence="4 7" id="KW-1133">Transmembrane helix</keyword>
<keyword evidence="6 7" id="KW-0472">Membrane</keyword>
<keyword evidence="5" id="KW-0406">Ion transport</keyword>
<name>A0ABW2PBN3_9ACTN</name>
<accession>A0ABW2PBN3</accession>
<feature type="transmembrane region" description="Helical" evidence="7">
    <location>
        <begin position="6"/>
        <end position="22"/>
    </location>
</feature>
<feature type="transmembrane region" description="Helical" evidence="7">
    <location>
        <begin position="311"/>
        <end position="331"/>
    </location>
</feature>
<dbReference type="RefSeq" id="WP_380830308.1">
    <property type="nucleotide sequence ID" value="NZ_JBHTCG010000028.1"/>
</dbReference>
<dbReference type="PANTHER" id="PTHR32468">
    <property type="entry name" value="CATION/H + ANTIPORTER"/>
    <property type="match status" value="1"/>
</dbReference>
<protein>
    <submittedName>
        <fullName evidence="9">Cation:proton antiporter</fullName>
    </submittedName>
</protein>
<dbReference type="Gene3D" id="1.20.1530.20">
    <property type="match status" value="1"/>
</dbReference>
<organism evidence="9 10">
    <name type="scientific">Sphaerisporangium rhizosphaerae</name>
    <dbReference type="NCBI Taxonomy" id="2269375"/>
    <lineage>
        <taxon>Bacteria</taxon>
        <taxon>Bacillati</taxon>
        <taxon>Actinomycetota</taxon>
        <taxon>Actinomycetes</taxon>
        <taxon>Streptosporangiales</taxon>
        <taxon>Streptosporangiaceae</taxon>
        <taxon>Sphaerisporangium</taxon>
    </lineage>
</organism>
<keyword evidence="2" id="KW-0813">Transport</keyword>
<evidence type="ECO:0000256" key="3">
    <source>
        <dbReference type="ARBA" id="ARBA00022692"/>
    </source>
</evidence>
<gene>
    <name evidence="9" type="ORF">ACFQSB_30555</name>
</gene>
<evidence type="ECO:0000256" key="6">
    <source>
        <dbReference type="ARBA" id="ARBA00023136"/>
    </source>
</evidence>
<dbReference type="InterPro" id="IPR038770">
    <property type="entry name" value="Na+/solute_symporter_sf"/>
</dbReference>
<feature type="transmembrane region" description="Helical" evidence="7">
    <location>
        <begin position="29"/>
        <end position="47"/>
    </location>
</feature>
<evidence type="ECO:0000256" key="5">
    <source>
        <dbReference type="ARBA" id="ARBA00023065"/>
    </source>
</evidence>
<feature type="transmembrane region" description="Helical" evidence="7">
    <location>
        <begin position="191"/>
        <end position="212"/>
    </location>
</feature>
<feature type="domain" description="Cation/H+ exchanger transmembrane" evidence="8">
    <location>
        <begin position="12"/>
        <end position="389"/>
    </location>
</feature>
<feature type="transmembrane region" description="Helical" evidence="7">
    <location>
        <begin position="352"/>
        <end position="368"/>
    </location>
</feature>
<dbReference type="EMBL" id="JBHTCG010000028">
    <property type="protein sequence ID" value="MFC7386583.1"/>
    <property type="molecule type" value="Genomic_DNA"/>
</dbReference>
<proteinExistence type="predicted"/>
<feature type="transmembrane region" description="Helical" evidence="7">
    <location>
        <begin position="163"/>
        <end position="185"/>
    </location>
</feature>
<reference evidence="10" key="1">
    <citation type="journal article" date="2019" name="Int. J. Syst. Evol. Microbiol.">
        <title>The Global Catalogue of Microorganisms (GCM) 10K type strain sequencing project: providing services to taxonomists for standard genome sequencing and annotation.</title>
        <authorList>
            <consortium name="The Broad Institute Genomics Platform"/>
            <consortium name="The Broad Institute Genome Sequencing Center for Infectious Disease"/>
            <person name="Wu L."/>
            <person name="Ma J."/>
        </authorList>
    </citation>
    <scope>NUCLEOTIDE SEQUENCE [LARGE SCALE GENOMIC DNA]</scope>
    <source>
        <strain evidence="10">CECT 7649</strain>
    </source>
</reference>
<evidence type="ECO:0000256" key="7">
    <source>
        <dbReference type="SAM" id="Phobius"/>
    </source>
</evidence>
<dbReference type="Proteomes" id="UP001596496">
    <property type="component" value="Unassembled WGS sequence"/>
</dbReference>